<evidence type="ECO:0000259" key="8">
    <source>
        <dbReference type="PROSITE" id="PS50850"/>
    </source>
</evidence>
<feature type="transmembrane region" description="Helical" evidence="7">
    <location>
        <begin position="80"/>
        <end position="102"/>
    </location>
</feature>
<feature type="domain" description="Major facilitator superfamily (MFS) profile" evidence="8">
    <location>
        <begin position="1"/>
        <end position="388"/>
    </location>
</feature>
<feature type="transmembrane region" description="Helical" evidence="7">
    <location>
        <begin position="43"/>
        <end position="68"/>
    </location>
</feature>
<keyword evidence="2" id="KW-0813">Transport</keyword>
<gene>
    <name evidence="9" type="ORF">EP47_05810</name>
</gene>
<feature type="transmembrane region" description="Helical" evidence="7">
    <location>
        <begin position="139"/>
        <end position="158"/>
    </location>
</feature>
<dbReference type="Proteomes" id="UP000054422">
    <property type="component" value="Unassembled WGS sequence"/>
</dbReference>
<name>A0A0A2T7V5_9GAMM</name>
<dbReference type="GO" id="GO:0005886">
    <property type="term" value="C:plasma membrane"/>
    <property type="evidence" value="ECO:0007669"/>
    <property type="project" value="UniProtKB-SubCell"/>
</dbReference>
<dbReference type="RefSeq" id="WP_035888800.1">
    <property type="nucleotide sequence ID" value="NZ_JNCF01000016.1"/>
</dbReference>
<dbReference type="PROSITE" id="PS50850">
    <property type="entry name" value="MFS"/>
    <property type="match status" value="1"/>
</dbReference>
<keyword evidence="4 7" id="KW-0812">Transmembrane</keyword>
<keyword evidence="10" id="KW-1185">Reference proteome</keyword>
<feature type="transmembrane region" description="Helical" evidence="7">
    <location>
        <begin position="299"/>
        <end position="323"/>
    </location>
</feature>
<dbReference type="GO" id="GO:0022857">
    <property type="term" value="F:transmembrane transporter activity"/>
    <property type="evidence" value="ECO:0007669"/>
    <property type="project" value="InterPro"/>
</dbReference>
<feature type="transmembrane region" description="Helical" evidence="7">
    <location>
        <begin position="12"/>
        <end position="31"/>
    </location>
</feature>
<organism evidence="9 10">
    <name type="scientific">Legionella norrlandica</name>
    <dbReference type="NCBI Taxonomy" id="1498499"/>
    <lineage>
        <taxon>Bacteria</taxon>
        <taxon>Pseudomonadati</taxon>
        <taxon>Pseudomonadota</taxon>
        <taxon>Gammaproteobacteria</taxon>
        <taxon>Legionellales</taxon>
        <taxon>Legionellaceae</taxon>
        <taxon>Legionella</taxon>
    </lineage>
</organism>
<protein>
    <submittedName>
        <fullName evidence="9">MFS transporter</fullName>
    </submittedName>
</protein>
<dbReference type="STRING" id="1498499.EP47_05810"/>
<feature type="transmembrane region" description="Helical" evidence="7">
    <location>
        <begin position="164"/>
        <end position="181"/>
    </location>
</feature>
<feature type="transmembrane region" description="Helical" evidence="7">
    <location>
        <begin position="240"/>
        <end position="262"/>
    </location>
</feature>
<dbReference type="Gene3D" id="1.20.1250.20">
    <property type="entry name" value="MFS general substrate transporter like domains"/>
    <property type="match status" value="2"/>
</dbReference>
<evidence type="ECO:0000256" key="4">
    <source>
        <dbReference type="ARBA" id="ARBA00022692"/>
    </source>
</evidence>
<reference evidence="9 10" key="1">
    <citation type="submission" date="2014-05" db="EMBL/GenBank/DDBJ databases">
        <authorList>
            <person name="Rizzardi K."/>
            <person name="Winiecka-Krusnell J."/>
            <person name="Ramliden M."/>
            <person name="Alm E."/>
            <person name="Andersson S."/>
            <person name="Byfors S."/>
        </authorList>
    </citation>
    <scope>NUCLEOTIDE SEQUENCE [LARGE SCALE GENOMIC DNA]</scope>
    <source>
        <strain evidence="9 10">LEGN</strain>
    </source>
</reference>
<feature type="transmembrane region" description="Helical" evidence="7">
    <location>
        <begin position="108"/>
        <end position="127"/>
    </location>
</feature>
<evidence type="ECO:0000256" key="5">
    <source>
        <dbReference type="ARBA" id="ARBA00022989"/>
    </source>
</evidence>
<dbReference type="InterPro" id="IPR011701">
    <property type="entry name" value="MFS"/>
</dbReference>
<dbReference type="OrthoDB" id="65739at2"/>
<dbReference type="InterPro" id="IPR036259">
    <property type="entry name" value="MFS_trans_sf"/>
</dbReference>
<accession>A0A0A2T7V5</accession>
<dbReference type="PANTHER" id="PTHR43414">
    <property type="entry name" value="MULTIDRUG RESISTANCE PROTEIN MDTG"/>
    <property type="match status" value="1"/>
</dbReference>
<dbReference type="PANTHER" id="PTHR43414:SF1">
    <property type="entry name" value="PEPTIDE PERMEASE"/>
    <property type="match status" value="1"/>
</dbReference>
<evidence type="ECO:0000256" key="6">
    <source>
        <dbReference type="ARBA" id="ARBA00023136"/>
    </source>
</evidence>
<evidence type="ECO:0000256" key="7">
    <source>
        <dbReference type="SAM" id="Phobius"/>
    </source>
</evidence>
<comment type="caution">
    <text evidence="9">The sequence shown here is derived from an EMBL/GenBank/DDBJ whole genome shotgun (WGS) entry which is preliminary data.</text>
</comment>
<feature type="transmembrane region" description="Helical" evidence="7">
    <location>
        <begin position="201"/>
        <end position="220"/>
    </location>
</feature>
<dbReference type="Pfam" id="PF07690">
    <property type="entry name" value="MFS_1"/>
    <property type="match status" value="1"/>
</dbReference>
<evidence type="ECO:0000313" key="10">
    <source>
        <dbReference type="Proteomes" id="UP000054422"/>
    </source>
</evidence>
<sequence length="398" mass="43958">MNRSIQKIILGSQFFMILALEMTNPFLPLLISNQVNITTHSIMVYTTLSLILPMIANILLAPIWGLAADRYGYKSMLMRASWALVLTQASMIFVNSVFWILVIRIMQGAFAGFIVAMQTYALSVAEWQNKSAQLSRLQSSKAIATAIAGLIGGAVLHLTNYCGLYGFATLICLIVTTTIHYKLPSSTKTGIKKKQQPNPSFGSKNIFIFLCLLIMLTQIAKFLPDPGFTLFLNESLSHNLLLIGFMYSLPAIGMLLSSEWCGRQFDRYRNNLSLVNQYLIGFSLLGALLMIAQANVTNFYLFSFIRILWGVVLAALLPALFALCSDRNLLPGYALGLANSFAKLGNLIGLLLGGFLASYLSYPSIFMVIAAIYGLFAVSVYGYHLANTRQITNFSNSY</sequence>
<comment type="subcellular location">
    <subcellularLocation>
        <location evidence="1">Cell membrane</location>
        <topology evidence="1">Multi-pass membrane protein</topology>
    </subcellularLocation>
</comment>
<keyword evidence="6 7" id="KW-0472">Membrane</keyword>
<feature type="transmembrane region" description="Helical" evidence="7">
    <location>
        <begin position="335"/>
        <end position="359"/>
    </location>
</feature>
<feature type="transmembrane region" description="Helical" evidence="7">
    <location>
        <begin position="274"/>
        <end position="293"/>
    </location>
</feature>
<feature type="transmembrane region" description="Helical" evidence="7">
    <location>
        <begin position="365"/>
        <end position="386"/>
    </location>
</feature>
<dbReference type="SUPFAM" id="SSF103473">
    <property type="entry name" value="MFS general substrate transporter"/>
    <property type="match status" value="1"/>
</dbReference>
<evidence type="ECO:0000256" key="1">
    <source>
        <dbReference type="ARBA" id="ARBA00004651"/>
    </source>
</evidence>
<evidence type="ECO:0000256" key="2">
    <source>
        <dbReference type="ARBA" id="ARBA00022448"/>
    </source>
</evidence>
<dbReference type="InterPro" id="IPR020846">
    <property type="entry name" value="MFS_dom"/>
</dbReference>
<dbReference type="EMBL" id="JNCF01000016">
    <property type="protein sequence ID" value="KGP63498.1"/>
    <property type="molecule type" value="Genomic_DNA"/>
</dbReference>
<keyword evidence="3" id="KW-1003">Cell membrane</keyword>
<keyword evidence="5 7" id="KW-1133">Transmembrane helix</keyword>
<evidence type="ECO:0000313" key="9">
    <source>
        <dbReference type="EMBL" id="KGP63498.1"/>
    </source>
</evidence>
<proteinExistence type="predicted"/>
<dbReference type="AlphaFoldDB" id="A0A0A2T7V5"/>
<evidence type="ECO:0000256" key="3">
    <source>
        <dbReference type="ARBA" id="ARBA00022475"/>
    </source>
</evidence>